<proteinExistence type="predicted"/>
<dbReference type="Proteomes" id="UP000007437">
    <property type="component" value="Chromosome"/>
</dbReference>
<reference evidence="1 2" key="1">
    <citation type="journal article" date="2011" name="J. Bacteriol.">
        <title>Complete genome sequence of Burkholderia rhizoxinica, an endosymbiont of Rhizopus microsporus.</title>
        <authorList>
            <person name="Lackner G."/>
            <person name="Moebius N."/>
            <person name="Partida-Martinez L."/>
            <person name="Hertweck C."/>
        </authorList>
    </citation>
    <scope>NUCLEOTIDE SEQUENCE [LARGE SCALE GENOMIC DNA]</scope>
    <source>
        <strain evidence="2">DSM 19002 / CIP 109453 / HKI 454</strain>
    </source>
</reference>
<dbReference type="AlphaFoldDB" id="E5ARB0"/>
<evidence type="ECO:0000313" key="2">
    <source>
        <dbReference type="Proteomes" id="UP000007437"/>
    </source>
</evidence>
<evidence type="ECO:0000313" key="1">
    <source>
        <dbReference type="EMBL" id="CBW75142.1"/>
    </source>
</evidence>
<dbReference type="KEGG" id="brh:RBRH_01559"/>
<accession>E5ARB0</accession>
<protein>
    <submittedName>
        <fullName evidence="1">Uncharacterized protein</fullName>
    </submittedName>
</protein>
<dbReference type="HOGENOM" id="CLU_3341439_0_0_4"/>
<organism evidence="1 2">
    <name type="scientific">Mycetohabitans rhizoxinica (strain DSM 19002 / CIP 109453 / HKI 454)</name>
    <name type="common">Paraburkholderia rhizoxinica</name>
    <dbReference type="NCBI Taxonomy" id="882378"/>
    <lineage>
        <taxon>Bacteria</taxon>
        <taxon>Pseudomonadati</taxon>
        <taxon>Pseudomonadota</taxon>
        <taxon>Betaproteobacteria</taxon>
        <taxon>Burkholderiales</taxon>
        <taxon>Burkholderiaceae</taxon>
        <taxon>Mycetohabitans</taxon>
    </lineage>
</organism>
<name>E5ARB0_MYCRK</name>
<sequence>MSNAASCVPGGVGAAANITACFAAPRAGGAFHESGGR</sequence>
<gene>
    <name evidence="1" type="ordered locus">RBRH_01559</name>
</gene>
<dbReference type="EMBL" id="FR687359">
    <property type="protein sequence ID" value="CBW75142.1"/>
    <property type="molecule type" value="Genomic_DNA"/>
</dbReference>